<dbReference type="InterPro" id="IPR000326">
    <property type="entry name" value="PAP2/HPO"/>
</dbReference>
<dbReference type="Pfam" id="PF01569">
    <property type="entry name" value="PAP2"/>
    <property type="match status" value="1"/>
</dbReference>
<dbReference type="CDD" id="cd03398">
    <property type="entry name" value="PAP2_haloperoxidase"/>
    <property type="match status" value="1"/>
</dbReference>
<feature type="signal peptide" evidence="1">
    <location>
        <begin position="1"/>
        <end position="33"/>
    </location>
</feature>
<accession>A0A5N6BWH1</accession>
<evidence type="ECO:0000259" key="2">
    <source>
        <dbReference type="Pfam" id="PF01569"/>
    </source>
</evidence>
<protein>
    <submittedName>
        <fullName evidence="3">Phosphatase PAP2 family protein</fullName>
    </submittedName>
</protein>
<dbReference type="EMBL" id="VDMA02000006">
    <property type="protein sequence ID" value="KAB8184854.1"/>
    <property type="molecule type" value="Genomic_DNA"/>
</dbReference>
<evidence type="ECO:0000256" key="1">
    <source>
        <dbReference type="SAM" id="SignalP"/>
    </source>
</evidence>
<dbReference type="AlphaFoldDB" id="A0A5N6BWH1"/>
<dbReference type="SUPFAM" id="SSF48317">
    <property type="entry name" value="Acid phosphatase/Vanadium-dependent haloperoxidase"/>
    <property type="match status" value="1"/>
</dbReference>
<comment type="caution">
    <text evidence="3">The sequence shown here is derived from an EMBL/GenBank/DDBJ whole genome shotgun (WGS) entry which is preliminary data.</text>
</comment>
<proteinExistence type="predicted"/>
<dbReference type="InterPro" id="IPR052559">
    <property type="entry name" value="V-haloperoxidase"/>
</dbReference>
<evidence type="ECO:0000313" key="3">
    <source>
        <dbReference type="EMBL" id="KAB8184854.1"/>
    </source>
</evidence>
<dbReference type="PANTHER" id="PTHR34599">
    <property type="entry name" value="PEROXIDASE-RELATED"/>
    <property type="match status" value="1"/>
</dbReference>
<feature type="domain" description="Phosphatidic acid phosphatase type 2/haloperoxidase" evidence="2">
    <location>
        <begin position="365"/>
        <end position="458"/>
    </location>
</feature>
<sequence>MHRRSRWERVRVIAAAAVVTAGTLVALPQAAHAAVTGPPPQASAFDHVLYWNSVFLDTIRTLPRDGVDPQYSHDGDPTRLARAGAMLHIALHDANWPAAPVTYLPKITQQNPNDSIEATMDAAAHRVLEHLYPYIDFDANLAYALAQIPSSVPSSYVQGGRADGERIGDLMIAERSGDGPAFDLSYTEGTVPGAWRQTGSGPAVAPNWWKLKPFAMTSPTQFRPPPPGGFTSYDQLVRSSQYAQQVNEVKAYGGAKNPTSRSADQTQAAFFWANDGKGTYRPVGQLFAITQTVARQKGLRQNETAELFNLVSMALADASIVAWGAKFDSPIDLWRPESAIKLADTSLNAAITPDPSWEPLSMNAAGQHFSPPFPAYTSGHATFAGAWAGVMQRWFGHDLTFTAPTDDPNANPKTRTFTSFEQAAEEDALSRLWLGVHYRWDADRGLDAGFNLGDFVYVTKRDQG</sequence>
<name>A0A5N6BWH1_9ACTN</name>
<keyword evidence="4" id="KW-1185">Reference proteome</keyword>
<dbReference type="Gene3D" id="1.10.606.20">
    <property type="match status" value="1"/>
</dbReference>
<dbReference type="RefSeq" id="WP_139574622.1">
    <property type="nucleotide sequence ID" value="NZ_VDMA02000006.1"/>
</dbReference>
<keyword evidence="1" id="KW-0732">Signal</keyword>
<dbReference type="PANTHER" id="PTHR34599:SF1">
    <property type="entry name" value="PHOSPHATIDIC ACID PHOSPHATASE TYPE 2_HALOPEROXIDASE DOMAIN-CONTAINING PROTEIN"/>
    <property type="match status" value="1"/>
</dbReference>
<dbReference type="InterPro" id="IPR036938">
    <property type="entry name" value="PAP2/HPO_sf"/>
</dbReference>
<feature type="chain" id="PRO_5024419569" evidence="1">
    <location>
        <begin position="34"/>
        <end position="464"/>
    </location>
</feature>
<organism evidence="3 4">
    <name type="scientific">Microbispora catharanthi</name>
    <dbReference type="NCBI Taxonomy" id="1712871"/>
    <lineage>
        <taxon>Bacteria</taxon>
        <taxon>Bacillati</taxon>
        <taxon>Actinomycetota</taxon>
        <taxon>Actinomycetes</taxon>
        <taxon>Streptosporangiales</taxon>
        <taxon>Streptosporangiaceae</taxon>
        <taxon>Microbispora</taxon>
    </lineage>
</organism>
<gene>
    <name evidence="3" type="ORF">FH610_013110</name>
</gene>
<reference evidence="3 4" key="1">
    <citation type="submission" date="2019-10" db="EMBL/GenBank/DDBJ databases">
        <title>Nonomuraea sp. nov., isolated from Phyllanthus amarus.</title>
        <authorList>
            <person name="Klykleung N."/>
            <person name="Tanasupawat S."/>
        </authorList>
    </citation>
    <scope>NUCLEOTIDE SEQUENCE [LARGE SCALE GENOMIC DNA]</scope>
    <source>
        <strain evidence="3 4">CR1-09</strain>
    </source>
</reference>
<evidence type="ECO:0000313" key="4">
    <source>
        <dbReference type="Proteomes" id="UP000313066"/>
    </source>
</evidence>
<dbReference type="Proteomes" id="UP000313066">
    <property type="component" value="Unassembled WGS sequence"/>
</dbReference>